<reference evidence="2" key="1">
    <citation type="submission" date="2024-05" db="EMBL/GenBank/DDBJ databases">
        <title>30 novel species of actinomycetes from the DSMZ collection.</title>
        <authorList>
            <person name="Nouioui I."/>
        </authorList>
    </citation>
    <scope>NUCLEOTIDE SEQUENCE</scope>
    <source>
        <strain evidence="2">DSM 41529</strain>
    </source>
</reference>
<proteinExistence type="predicted"/>
<feature type="region of interest" description="Disordered" evidence="1">
    <location>
        <begin position="1"/>
        <end position="32"/>
    </location>
</feature>
<dbReference type="RefSeq" id="WP_311721412.1">
    <property type="nucleotide sequence ID" value="NZ_JAVRFD010000001.1"/>
</dbReference>
<protein>
    <submittedName>
        <fullName evidence="2">Uncharacterized protein</fullName>
    </submittedName>
</protein>
<evidence type="ECO:0000256" key="1">
    <source>
        <dbReference type="SAM" id="MobiDB-lite"/>
    </source>
</evidence>
<accession>A0ABU2X703</accession>
<dbReference type="EMBL" id="JAVRFD010000001">
    <property type="protein sequence ID" value="MDT0541157.1"/>
    <property type="molecule type" value="Genomic_DNA"/>
</dbReference>
<name>A0ABU2X703_9ACTN</name>
<evidence type="ECO:0000313" key="2">
    <source>
        <dbReference type="EMBL" id="MDT0541157.1"/>
    </source>
</evidence>
<dbReference type="Proteomes" id="UP001180754">
    <property type="component" value="Unassembled WGS sequence"/>
</dbReference>
<keyword evidence="3" id="KW-1185">Reference proteome</keyword>
<feature type="compositionally biased region" description="Polar residues" evidence="1">
    <location>
        <begin position="1"/>
        <end position="11"/>
    </location>
</feature>
<gene>
    <name evidence="2" type="ORF">RND15_00235</name>
</gene>
<evidence type="ECO:0000313" key="3">
    <source>
        <dbReference type="Proteomes" id="UP001180754"/>
    </source>
</evidence>
<organism evidence="2 3">
    <name type="scientific">Streptomyces lonegramiae</name>
    <dbReference type="NCBI Taxonomy" id="3075524"/>
    <lineage>
        <taxon>Bacteria</taxon>
        <taxon>Bacillati</taxon>
        <taxon>Actinomycetota</taxon>
        <taxon>Actinomycetes</taxon>
        <taxon>Kitasatosporales</taxon>
        <taxon>Streptomycetaceae</taxon>
        <taxon>Streptomyces</taxon>
    </lineage>
</organism>
<sequence length="280" mass="29981">MRTNRGSTSRNCRCRRPFRTTGSAPIPDHRSAVHRNGNRRFFSPWLVDVRASRGFQINTGNDPHWNAAADPVWLADSTAVVYAENLACGANPTPHRCADSTEPGGRNSRLMIARFPDLEPSTAVSPAPVSDKTWGLPYDPDTTPEQAKPVPAGTYTLPGRAQGSATVRITNTSAGTQSLSIAVDYSNYSDDGTNIINGSEKVERVPNTTLGCTPGTATALACVTWTEDLTLSGRHTGTKRTGPDGFTLGPAVWFNNDFQADGTLTTEIDGTTYTRPPNGG</sequence>
<comment type="caution">
    <text evidence="2">The sequence shown here is derived from an EMBL/GenBank/DDBJ whole genome shotgun (WGS) entry which is preliminary data.</text>
</comment>